<dbReference type="STRING" id="1685010.A0O34_21850"/>
<dbReference type="AlphaFoldDB" id="A0A172Y1A8"/>
<dbReference type="KEGG" id="chh:A0O34_21850"/>
<protein>
    <submittedName>
        <fullName evidence="2">Relaxase</fullName>
    </submittedName>
</protein>
<sequence length="435" mass="50203">MVAKIGKGANLLGALIYNQQKVDKENGQILFMQKIAETVNGQYSASQLYRSFELYLTANQKVEKPVLHISLNPDPRDKVSDEQFISIAQQYMREMGYGEQPFIVFKHTDTERTHIHIVSTNVTLDGRKISDKFDHPRSMEICRTIEKQYQLFPATEQAQSSSNELFNPVDYKKGDIKSQLASVVRYLPKHYRFQSMGEFNALLSLFNITAEEVKGELKGVPKQGLVYFALNENGDKISNPFKASLFGKSAGYLMLQKHLEQCSDVLKRENSKPLLIRSIEIAMHTSTDEVSFKKQLQEQGINTVVRRNSERRVYGITFIDHNSKTVYNGSRLGKEFSANVFNDWWNNHQKPEIKNTEEKKTPLKSYRSPKDHHYSEKPHHIFDFLNEEQSLFQLDETGLIESFGGLLPDALSDDFEEINFENQMKKKKRKRGNQK</sequence>
<dbReference type="OrthoDB" id="915634at2"/>
<dbReference type="RefSeq" id="WP_066759348.1">
    <property type="nucleotide sequence ID" value="NZ_CP015199.1"/>
</dbReference>
<evidence type="ECO:0000313" key="2">
    <source>
        <dbReference type="EMBL" id="ANF53001.1"/>
    </source>
</evidence>
<accession>A0A172Y1A8</accession>
<dbReference type="InterPro" id="IPR005094">
    <property type="entry name" value="Endonuclease_MobA/VirD2"/>
</dbReference>
<feature type="domain" description="MobA/VirD2-like nuclease" evidence="1">
    <location>
        <begin position="36"/>
        <end position="151"/>
    </location>
</feature>
<reference evidence="2 3" key="1">
    <citation type="submission" date="2016-04" db="EMBL/GenBank/DDBJ databases">
        <title>Complete Genome Sequence of Chryseobacterium sp. IHBB 10212.</title>
        <authorList>
            <person name="Pal M."/>
            <person name="Swarnkar M.K."/>
            <person name="Kaushal K."/>
            <person name="Chhibber S."/>
            <person name="Singh A.K."/>
            <person name="Gulati A."/>
        </authorList>
    </citation>
    <scope>NUCLEOTIDE SEQUENCE [LARGE SCALE GENOMIC DNA]</scope>
    <source>
        <strain evidence="2 3">IHBB 10212</strain>
    </source>
</reference>
<organism evidence="2 3">
    <name type="scientific">Chryseobacterium glaciei</name>
    <dbReference type="NCBI Taxonomy" id="1685010"/>
    <lineage>
        <taxon>Bacteria</taxon>
        <taxon>Pseudomonadati</taxon>
        <taxon>Bacteroidota</taxon>
        <taxon>Flavobacteriia</taxon>
        <taxon>Flavobacteriales</taxon>
        <taxon>Weeksellaceae</taxon>
        <taxon>Chryseobacterium group</taxon>
        <taxon>Chryseobacterium</taxon>
    </lineage>
</organism>
<keyword evidence="3" id="KW-1185">Reference proteome</keyword>
<dbReference type="Pfam" id="PF03432">
    <property type="entry name" value="Relaxase"/>
    <property type="match status" value="1"/>
</dbReference>
<dbReference type="NCBIfam" id="NF041325">
    <property type="entry name" value="Bacteroid_MobB"/>
    <property type="match status" value="1"/>
</dbReference>
<evidence type="ECO:0000259" key="1">
    <source>
        <dbReference type="Pfam" id="PF03432"/>
    </source>
</evidence>
<dbReference type="EMBL" id="CP015199">
    <property type="protein sequence ID" value="ANF53001.1"/>
    <property type="molecule type" value="Genomic_DNA"/>
</dbReference>
<gene>
    <name evidence="2" type="ORF">A0O34_21850</name>
</gene>
<proteinExistence type="predicted"/>
<evidence type="ECO:0000313" key="3">
    <source>
        <dbReference type="Proteomes" id="UP000077824"/>
    </source>
</evidence>
<dbReference type="Proteomes" id="UP000077824">
    <property type="component" value="Chromosome"/>
</dbReference>
<name>A0A172Y1A8_9FLAO</name>